<sequence>MCLSSGAHECGAGGGACVFCSLRVRLSLAPFGVEAEEEQKSTGFSFNGSGFESSAPHWQRHLELSNLLESQLPHNEEIFFSPPTPVLTFLILASLSPFGEGSLWDWSRAGSHEHTWSPALAGCPGEGALGENCGHH</sequence>
<name>A0A7J7XI67_MYOMY</name>
<evidence type="ECO:0000313" key="1">
    <source>
        <dbReference type="EMBL" id="KAF6349046.1"/>
    </source>
</evidence>
<keyword evidence="2" id="KW-1185">Reference proteome</keyword>
<gene>
    <name evidence="1" type="ORF">mMyoMyo1_011633</name>
</gene>
<proteinExistence type="predicted"/>
<organism evidence="1 2">
    <name type="scientific">Myotis myotis</name>
    <name type="common">Greater mouse-eared bat</name>
    <name type="synonym">Vespertilio myotis</name>
    <dbReference type="NCBI Taxonomy" id="51298"/>
    <lineage>
        <taxon>Eukaryota</taxon>
        <taxon>Metazoa</taxon>
        <taxon>Chordata</taxon>
        <taxon>Craniata</taxon>
        <taxon>Vertebrata</taxon>
        <taxon>Euteleostomi</taxon>
        <taxon>Mammalia</taxon>
        <taxon>Eutheria</taxon>
        <taxon>Laurasiatheria</taxon>
        <taxon>Chiroptera</taxon>
        <taxon>Yangochiroptera</taxon>
        <taxon>Vespertilionidae</taxon>
        <taxon>Myotis</taxon>
    </lineage>
</organism>
<dbReference type="AlphaFoldDB" id="A0A7J7XI67"/>
<dbReference type="EMBL" id="JABWUV010000006">
    <property type="protein sequence ID" value="KAF6349046.1"/>
    <property type="molecule type" value="Genomic_DNA"/>
</dbReference>
<accession>A0A7J7XI67</accession>
<dbReference type="Proteomes" id="UP000527355">
    <property type="component" value="Unassembled WGS sequence"/>
</dbReference>
<protein>
    <submittedName>
        <fullName evidence="1">Uncharacterized protein</fullName>
    </submittedName>
</protein>
<reference evidence="1 2" key="1">
    <citation type="journal article" date="2020" name="Nature">
        <title>Six reference-quality genomes reveal evolution of bat adaptations.</title>
        <authorList>
            <person name="Jebb D."/>
            <person name="Huang Z."/>
            <person name="Pippel M."/>
            <person name="Hughes G.M."/>
            <person name="Lavrichenko K."/>
            <person name="Devanna P."/>
            <person name="Winkler S."/>
            <person name="Jermiin L.S."/>
            <person name="Skirmuntt E.C."/>
            <person name="Katzourakis A."/>
            <person name="Burkitt-Gray L."/>
            <person name="Ray D.A."/>
            <person name="Sullivan K.A.M."/>
            <person name="Roscito J.G."/>
            <person name="Kirilenko B.M."/>
            <person name="Davalos L.M."/>
            <person name="Corthals A.P."/>
            <person name="Power M.L."/>
            <person name="Jones G."/>
            <person name="Ransome R.D."/>
            <person name="Dechmann D.K.N."/>
            <person name="Locatelli A.G."/>
            <person name="Puechmaille S.J."/>
            <person name="Fedrigo O."/>
            <person name="Jarvis E.D."/>
            <person name="Hiller M."/>
            <person name="Vernes S.C."/>
            <person name="Myers E.W."/>
            <person name="Teeling E.C."/>
        </authorList>
    </citation>
    <scope>NUCLEOTIDE SEQUENCE [LARGE SCALE GENOMIC DNA]</scope>
    <source>
        <strain evidence="1">MMyoMyo1</strain>
        <tissue evidence="1">Flight muscle</tissue>
    </source>
</reference>
<comment type="caution">
    <text evidence="1">The sequence shown here is derived from an EMBL/GenBank/DDBJ whole genome shotgun (WGS) entry which is preliminary data.</text>
</comment>
<evidence type="ECO:0000313" key="2">
    <source>
        <dbReference type="Proteomes" id="UP000527355"/>
    </source>
</evidence>